<dbReference type="Proteomes" id="UP000185860">
    <property type="component" value="Unassembled WGS sequence"/>
</dbReference>
<dbReference type="Gene3D" id="3.90.780.10">
    <property type="entry name" value="5'-Nucleotidase, C-terminal domain"/>
    <property type="match status" value="1"/>
</dbReference>
<dbReference type="SUPFAM" id="SSF56300">
    <property type="entry name" value="Metallo-dependent phosphatases"/>
    <property type="match status" value="1"/>
</dbReference>
<dbReference type="AlphaFoldDB" id="A0A1U7IRP3"/>
<dbReference type="PANTHER" id="PTHR11575">
    <property type="entry name" value="5'-NUCLEOTIDASE-RELATED"/>
    <property type="match status" value="1"/>
</dbReference>
<feature type="domain" description="5'-Nucleotidase C-terminal" evidence="1">
    <location>
        <begin position="539"/>
        <end position="735"/>
    </location>
</feature>
<protein>
    <recommendedName>
        <fullName evidence="1">5'-Nucleotidase C-terminal domain-containing protein</fullName>
    </recommendedName>
</protein>
<dbReference type="GO" id="GO:0030288">
    <property type="term" value="C:outer membrane-bounded periplasmic space"/>
    <property type="evidence" value="ECO:0007669"/>
    <property type="project" value="TreeGrafter"/>
</dbReference>
<dbReference type="SUPFAM" id="SSF55816">
    <property type="entry name" value="5'-nucleotidase (syn. UDP-sugar hydrolase), C-terminal domain"/>
    <property type="match status" value="1"/>
</dbReference>
<sequence length="862" mass="92534">MVLQISSIFDSRFYLAQNQDVAVAVARGDFAGGALEHFLRFGRFENRDPSSFFNSNFYLQRHPDVQQAVNAGFFPSAFEHFFIFGQFEGRDPSNLFNSNFYLQRHSDVQQAVNTGTIKNAFFHFIEYGQFEKRQPSPEFNPSIYLQQNSDVQTAVTSGTIASAFQHFVQYGRFEGRPGGVGTVPGGFLLQLLHASDFEGGVAALDDAPRMSSVVNGLRSQFPNNTLFLSSGDNYIPGPFFAASSDPALRTVLGREDIGRGDIIILNAMGVQASAFGNHEFDQGTRQVRTLIASDRDYPGTNFPYLSANLNFAIDANLRDLVVPDNQKANTIPKSIAKSTVITVNGEKVGIVGATTPTLPNISSPGDVGVLPKNSQDLDALAATIQPSVDVLTGQGINKIILLAHLQQLDLEINLASRLRNVDIIVAGGSHTLLSDASDRLRIGDTSGGNYPILITSITGEPVVVVNTTSNYKYVGRLVTEFDSQGRVLTQTLNPEINGAYATDEQGVISTGNANPNPKIIEVTQALRNVINSKDGETFGRTNVYLNGERNSVRTEETNLGNLTSDANLAAAKNVDPSVVISIKNGGGIREAIGAVIGAGGNDPNAGQKIPPLANPSAGKEAGEISRLDIENSLRFNNQLTLLTLTAQQLQQVIEHGVADSAPGRTPGRFPQVGGIAFSFDLNRPAGNRVVSLAIEDANGNTTDVVVQNGQLVGDPNRTFRTVTLNFLATGGDGYPFPNFPATNPVETGIGEQTALANYLTQRFANTPFNVADVGVTQDTRIQNLAARNDTVISGTTAAESLSSMQLFNDDFVMTDSAMKILEQSFADPLSGILSSVSEVPISNQPELVLNSNLSNMSENNLF</sequence>
<organism evidence="2 3">
    <name type="scientific">[Phormidium ambiguum] IAM M-71</name>
    <dbReference type="NCBI Taxonomy" id="454136"/>
    <lineage>
        <taxon>Bacteria</taxon>
        <taxon>Bacillati</taxon>
        <taxon>Cyanobacteriota</taxon>
        <taxon>Cyanophyceae</taxon>
        <taxon>Oscillatoriophycideae</taxon>
        <taxon>Aerosakkonematales</taxon>
        <taxon>Aerosakkonemataceae</taxon>
        <taxon>Floridanema</taxon>
    </lineage>
</organism>
<dbReference type="STRING" id="454136.NIES2119_03710"/>
<proteinExistence type="predicted"/>
<dbReference type="Gene3D" id="3.60.21.10">
    <property type="match status" value="1"/>
</dbReference>
<dbReference type="InterPro" id="IPR008334">
    <property type="entry name" value="5'-Nucleotdase_C"/>
</dbReference>
<dbReference type="EMBL" id="MRCE01000003">
    <property type="protein sequence ID" value="OKH40065.1"/>
    <property type="molecule type" value="Genomic_DNA"/>
</dbReference>
<dbReference type="InterPro" id="IPR029052">
    <property type="entry name" value="Metallo-depent_PP-like"/>
</dbReference>
<evidence type="ECO:0000313" key="2">
    <source>
        <dbReference type="EMBL" id="OKH40065.1"/>
    </source>
</evidence>
<evidence type="ECO:0000259" key="1">
    <source>
        <dbReference type="Pfam" id="PF02872"/>
    </source>
</evidence>
<comment type="caution">
    <text evidence="2">The sequence shown here is derived from an EMBL/GenBank/DDBJ whole genome shotgun (WGS) entry which is preliminary data.</text>
</comment>
<dbReference type="GO" id="GO:0009166">
    <property type="term" value="P:nucleotide catabolic process"/>
    <property type="evidence" value="ECO:0007669"/>
    <property type="project" value="InterPro"/>
</dbReference>
<name>A0A1U7IRP3_9CYAN</name>
<dbReference type="GO" id="GO:0008768">
    <property type="term" value="F:UDP-sugar diphosphatase activity"/>
    <property type="evidence" value="ECO:0007669"/>
    <property type="project" value="TreeGrafter"/>
</dbReference>
<accession>A0A1U7IRP3</accession>
<dbReference type="PANTHER" id="PTHR11575:SF24">
    <property type="entry name" value="5'-NUCLEOTIDASE"/>
    <property type="match status" value="1"/>
</dbReference>
<gene>
    <name evidence="2" type="ORF">NIES2119_03710</name>
</gene>
<dbReference type="RefSeq" id="WP_073592128.1">
    <property type="nucleotide sequence ID" value="NZ_MRCE01000003.1"/>
</dbReference>
<evidence type="ECO:0000313" key="3">
    <source>
        <dbReference type="Proteomes" id="UP000185860"/>
    </source>
</evidence>
<dbReference type="InterPro" id="IPR036907">
    <property type="entry name" value="5'-Nucleotdase_C_sf"/>
</dbReference>
<reference evidence="2 3" key="1">
    <citation type="submission" date="2016-11" db="EMBL/GenBank/DDBJ databases">
        <title>Draft Genome Sequences of Nine Cyanobacterial Strains from Diverse Habitats.</title>
        <authorList>
            <person name="Zhu T."/>
            <person name="Hou S."/>
            <person name="Lu X."/>
            <person name="Hess W.R."/>
        </authorList>
    </citation>
    <scope>NUCLEOTIDE SEQUENCE [LARGE SCALE GENOMIC DNA]</scope>
    <source>
        <strain evidence="2 3">IAM M-71</strain>
    </source>
</reference>
<dbReference type="GO" id="GO:0008253">
    <property type="term" value="F:5'-nucleotidase activity"/>
    <property type="evidence" value="ECO:0007669"/>
    <property type="project" value="TreeGrafter"/>
</dbReference>
<dbReference type="InterPro" id="IPR006179">
    <property type="entry name" value="5_nucleotidase/apyrase"/>
</dbReference>
<dbReference type="Pfam" id="PF02872">
    <property type="entry name" value="5_nucleotid_C"/>
    <property type="match status" value="1"/>
</dbReference>
<dbReference type="PRINTS" id="PR01607">
    <property type="entry name" value="APYRASEFAMLY"/>
</dbReference>